<dbReference type="KEGG" id="crq:GCK72_026265"/>
<organism evidence="1 2">
    <name type="scientific">Caenorhabditis remanei</name>
    <name type="common">Caenorhabditis vulgaris</name>
    <dbReference type="NCBI Taxonomy" id="31234"/>
    <lineage>
        <taxon>Eukaryota</taxon>
        <taxon>Metazoa</taxon>
        <taxon>Ecdysozoa</taxon>
        <taxon>Nematoda</taxon>
        <taxon>Chromadorea</taxon>
        <taxon>Rhabditida</taxon>
        <taxon>Rhabditina</taxon>
        <taxon>Rhabditomorpha</taxon>
        <taxon>Rhabditoidea</taxon>
        <taxon>Rhabditidae</taxon>
        <taxon>Peloderinae</taxon>
        <taxon>Caenorhabditis</taxon>
    </lineage>
</organism>
<gene>
    <name evidence="1" type="ORF">GCK72_026265</name>
</gene>
<dbReference type="CTD" id="78778111"/>
<reference evidence="1 2" key="1">
    <citation type="submission" date="2019-12" db="EMBL/GenBank/DDBJ databases">
        <title>Chromosome-level assembly of the Caenorhabditis remanei genome.</title>
        <authorList>
            <person name="Teterina A.A."/>
            <person name="Willis J.H."/>
            <person name="Phillips P.C."/>
        </authorList>
    </citation>
    <scope>NUCLEOTIDE SEQUENCE [LARGE SCALE GENOMIC DNA]</scope>
    <source>
        <strain evidence="1 2">PX506</strain>
        <tissue evidence="1">Whole organism</tissue>
    </source>
</reference>
<dbReference type="RefSeq" id="XP_053580352.1">
    <property type="nucleotide sequence ID" value="XM_053736786.1"/>
</dbReference>
<dbReference type="Proteomes" id="UP000483820">
    <property type="component" value="Chromosome X"/>
</dbReference>
<accession>A0A6A5G4D6</accession>
<proteinExistence type="predicted"/>
<comment type="caution">
    <text evidence="1">The sequence shown here is derived from an EMBL/GenBank/DDBJ whole genome shotgun (WGS) entry which is preliminary data.</text>
</comment>
<dbReference type="GeneID" id="78778111"/>
<protein>
    <submittedName>
        <fullName evidence="1">Uncharacterized protein</fullName>
    </submittedName>
</protein>
<dbReference type="EMBL" id="WUAV01000006">
    <property type="protein sequence ID" value="KAF1749796.1"/>
    <property type="molecule type" value="Genomic_DNA"/>
</dbReference>
<sequence length="239" mass="27659">MLKWNDPRAIDETIEQVRAKVRILTGGGGKRQVKSLEQISIDFENEDGTQFMTDKGFWFNERRYGTFNGQVLFEELERITQSKEDIDIDDTFVIAMHVFNKFEGKGGRFKKYIGSSEKIQCEAADNILKKANLSTMGQSFGLDDLEKIAKAFPEYKFEVYIRPPYDKLYHIIKQFNDTAEKIITIAFKKEDEIGHYDFIKPSLFYMKTTYCHKCKKKTLSTGHSQVCSAKCDKSTLAFL</sequence>
<evidence type="ECO:0000313" key="2">
    <source>
        <dbReference type="Proteomes" id="UP000483820"/>
    </source>
</evidence>
<dbReference type="AlphaFoldDB" id="A0A6A5G4D6"/>
<evidence type="ECO:0000313" key="1">
    <source>
        <dbReference type="EMBL" id="KAF1749796.1"/>
    </source>
</evidence>
<name>A0A6A5G4D6_CAERE</name>